<gene>
    <name evidence="9" type="ORF">SINC0208_LOCUS13715</name>
</gene>
<evidence type="ECO:0000256" key="4">
    <source>
        <dbReference type="ARBA" id="ARBA00023136"/>
    </source>
</evidence>
<dbReference type="InterPro" id="IPR000731">
    <property type="entry name" value="SSD"/>
</dbReference>
<feature type="transmembrane region" description="Helical" evidence="7">
    <location>
        <begin position="49"/>
        <end position="70"/>
    </location>
</feature>
<feature type="transmembrane region" description="Helical" evidence="7">
    <location>
        <begin position="6"/>
        <end position="28"/>
    </location>
</feature>
<evidence type="ECO:0000256" key="7">
    <source>
        <dbReference type="SAM" id="Phobius"/>
    </source>
</evidence>
<dbReference type="PANTHER" id="PTHR45951">
    <property type="entry name" value="PROTEIN DISPATCHED-RELATED"/>
    <property type="match status" value="1"/>
</dbReference>
<keyword evidence="3 7" id="KW-1133">Transmembrane helix</keyword>
<feature type="transmembrane region" description="Helical" evidence="7">
    <location>
        <begin position="82"/>
        <end position="104"/>
    </location>
</feature>
<dbReference type="InterPro" id="IPR052081">
    <property type="entry name" value="Dispatched_Hh_regulator"/>
</dbReference>
<dbReference type="SUPFAM" id="SSF82866">
    <property type="entry name" value="Multidrug efflux transporter AcrB transmembrane domain"/>
    <property type="match status" value="1"/>
</dbReference>
<evidence type="ECO:0000256" key="1">
    <source>
        <dbReference type="ARBA" id="ARBA00004141"/>
    </source>
</evidence>
<dbReference type="Pfam" id="PF03176">
    <property type="entry name" value="MMPL"/>
    <property type="match status" value="1"/>
</dbReference>
<keyword evidence="5" id="KW-0325">Glycoprotein</keyword>
<feature type="domain" description="SSD" evidence="8">
    <location>
        <begin position="1"/>
        <end position="107"/>
    </location>
</feature>
<keyword evidence="4 7" id="KW-0472">Membrane</keyword>
<accession>A0A7S3IUB2</accession>
<dbReference type="InterPro" id="IPR004869">
    <property type="entry name" value="MMPL_dom"/>
</dbReference>
<evidence type="ECO:0000313" key="9">
    <source>
        <dbReference type="EMBL" id="CAE0333077.1"/>
    </source>
</evidence>
<dbReference type="PANTHER" id="PTHR45951:SF7">
    <property type="entry name" value="SSD DOMAIN-CONTAINING PROTEIN"/>
    <property type="match status" value="1"/>
</dbReference>
<comment type="similarity">
    <text evidence="6">Belongs to the dispatched family.</text>
</comment>
<evidence type="ECO:0000259" key="8">
    <source>
        <dbReference type="PROSITE" id="PS50156"/>
    </source>
</evidence>
<protein>
    <recommendedName>
        <fullName evidence="8">SSD domain-containing protein</fullName>
    </recommendedName>
</protein>
<dbReference type="EMBL" id="HBIH01034603">
    <property type="protein sequence ID" value="CAE0333077.1"/>
    <property type="molecule type" value="Transcribed_RNA"/>
</dbReference>
<proteinExistence type="inferred from homology"/>
<keyword evidence="2 7" id="KW-0812">Transmembrane</keyword>
<dbReference type="Gene3D" id="1.20.1640.10">
    <property type="entry name" value="Multidrug efflux transporter AcrB transmembrane domain"/>
    <property type="match status" value="1"/>
</dbReference>
<evidence type="ECO:0000256" key="5">
    <source>
        <dbReference type="ARBA" id="ARBA00023180"/>
    </source>
</evidence>
<reference evidence="9" key="1">
    <citation type="submission" date="2021-01" db="EMBL/GenBank/DDBJ databases">
        <authorList>
            <person name="Corre E."/>
            <person name="Pelletier E."/>
            <person name="Niang G."/>
            <person name="Scheremetjew M."/>
            <person name="Finn R."/>
            <person name="Kale V."/>
            <person name="Holt S."/>
            <person name="Cochrane G."/>
            <person name="Meng A."/>
            <person name="Brown T."/>
            <person name="Cohen L."/>
        </authorList>
    </citation>
    <scope>NUCLEOTIDE SEQUENCE</scope>
    <source>
        <strain evidence="9">S3</strain>
    </source>
</reference>
<evidence type="ECO:0000256" key="3">
    <source>
        <dbReference type="ARBA" id="ARBA00022989"/>
    </source>
</evidence>
<evidence type="ECO:0000256" key="2">
    <source>
        <dbReference type="ARBA" id="ARBA00022692"/>
    </source>
</evidence>
<sequence>MQFKGWEIGISESLAMVILIGFSVDYVVHLSADYMHSAHETRHEKIKQAYTEMGVSILSGAITTFGSGVFLFGGEMVFFNKFALLITSTIALSFFVSMMLFGALMHAFGPEEGFGNVNCLGGDKKK</sequence>
<dbReference type="GO" id="GO:0022857">
    <property type="term" value="F:transmembrane transporter activity"/>
    <property type="evidence" value="ECO:0007669"/>
    <property type="project" value="TreeGrafter"/>
</dbReference>
<dbReference type="GO" id="GO:0016020">
    <property type="term" value="C:membrane"/>
    <property type="evidence" value="ECO:0007669"/>
    <property type="project" value="UniProtKB-SubCell"/>
</dbReference>
<name>A0A7S3IUB2_9SPIT</name>
<organism evidence="9">
    <name type="scientific">Strombidium inclinatum</name>
    <dbReference type="NCBI Taxonomy" id="197538"/>
    <lineage>
        <taxon>Eukaryota</taxon>
        <taxon>Sar</taxon>
        <taxon>Alveolata</taxon>
        <taxon>Ciliophora</taxon>
        <taxon>Intramacronucleata</taxon>
        <taxon>Spirotrichea</taxon>
        <taxon>Oligotrichia</taxon>
        <taxon>Strombidiidae</taxon>
        <taxon>Strombidium</taxon>
    </lineage>
</organism>
<comment type="subcellular location">
    <subcellularLocation>
        <location evidence="1">Membrane</location>
        <topology evidence="1">Multi-pass membrane protein</topology>
    </subcellularLocation>
</comment>
<dbReference type="PROSITE" id="PS50156">
    <property type="entry name" value="SSD"/>
    <property type="match status" value="1"/>
</dbReference>
<evidence type="ECO:0000256" key="6">
    <source>
        <dbReference type="ARBA" id="ARBA00038046"/>
    </source>
</evidence>
<dbReference type="AlphaFoldDB" id="A0A7S3IUB2"/>